<dbReference type="Pfam" id="PF13560">
    <property type="entry name" value="HTH_31"/>
    <property type="match status" value="1"/>
</dbReference>
<accession>A0A1D9P5Q4</accession>
<dbReference type="Proteomes" id="UP000179284">
    <property type="component" value="Plasmid pNP144"/>
</dbReference>
<geneLocation type="plasmid" evidence="3">
    <name>pnp144</name>
</geneLocation>
<dbReference type="KEGG" id="bhu:bhn_II101"/>
<dbReference type="Gene3D" id="1.10.260.40">
    <property type="entry name" value="lambda repressor-like DNA-binding domains"/>
    <property type="match status" value="1"/>
</dbReference>
<dbReference type="EMBL" id="CP017832">
    <property type="protein sequence ID" value="AOZ97900.1"/>
    <property type="molecule type" value="Genomic_DNA"/>
</dbReference>
<dbReference type="InterPro" id="IPR001387">
    <property type="entry name" value="Cro/C1-type_HTH"/>
</dbReference>
<gene>
    <name evidence="2" type="ORF">bhn_II101</name>
</gene>
<dbReference type="AlphaFoldDB" id="A0A1D9P5Q4"/>
<feature type="domain" description="HTH cro/C1-type" evidence="1">
    <location>
        <begin position="10"/>
        <end position="65"/>
    </location>
</feature>
<dbReference type="SMART" id="SM00530">
    <property type="entry name" value="HTH_XRE"/>
    <property type="match status" value="1"/>
</dbReference>
<protein>
    <submittedName>
        <fullName evidence="2">HTH domain-containing protein</fullName>
    </submittedName>
</protein>
<evidence type="ECO:0000259" key="1">
    <source>
        <dbReference type="PROSITE" id="PS50943"/>
    </source>
</evidence>
<proteinExistence type="predicted"/>
<dbReference type="GO" id="GO:0003677">
    <property type="term" value="F:DNA binding"/>
    <property type="evidence" value="ECO:0007669"/>
    <property type="project" value="InterPro"/>
</dbReference>
<reference evidence="3" key="1">
    <citation type="submission" date="2016-10" db="EMBL/GenBank/DDBJ databases">
        <title>The complete genome sequence of the rumen bacterium Butyrivibrio hungatei MB2003.</title>
        <authorList>
            <person name="Palevich N."/>
            <person name="Kelly W.J."/>
            <person name="Leahy S.C."/>
            <person name="Altermann E."/>
            <person name="Rakonjac J."/>
            <person name="Attwood G.T."/>
        </authorList>
    </citation>
    <scope>NUCLEOTIDE SEQUENCE [LARGE SCALE GENOMIC DNA]</scope>
    <source>
        <strain evidence="3">MB2003</strain>
        <plasmid evidence="3">Plasmid pnp144</plasmid>
    </source>
</reference>
<dbReference type="PROSITE" id="PS50943">
    <property type="entry name" value="HTH_CROC1"/>
    <property type="match status" value="1"/>
</dbReference>
<evidence type="ECO:0000313" key="3">
    <source>
        <dbReference type="Proteomes" id="UP000179284"/>
    </source>
</evidence>
<dbReference type="RefSeq" id="WP_071177660.1">
    <property type="nucleotide sequence ID" value="NZ_CP017832.1"/>
</dbReference>
<organism evidence="2 3">
    <name type="scientific">Butyrivibrio hungatei</name>
    <dbReference type="NCBI Taxonomy" id="185008"/>
    <lineage>
        <taxon>Bacteria</taxon>
        <taxon>Bacillati</taxon>
        <taxon>Bacillota</taxon>
        <taxon>Clostridia</taxon>
        <taxon>Lachnospirales</taxon>
        <taxon>Lachnospiraceae</taxon>
        <taxon>Butyrivibrio</taxon>
    </lineage>
</organism>
<dbReference type="CDD" id="cd00093">
    <property type="entry name" value="HTH_XRE"/>
    <property type="match status" value="1"/>
</dbReference>
<evidence type="ECO:0000313" key="2">
    <source>
        <dbReference type="EMBL" id="AOZ97900.1"/>
    </source>
</evidence>
<dbReference type="SUPFAM" id="SSF47413">
    <property type="entry name" value="lambda repressor-like DNA-binding domains"/>
    <property type="match status" value="1"/>
</dbReference>
<keyword evidence="3" id="KW-1185">Reference proteome</keyword>
<keyword evidence="2" id="KW-0614">Plasmid</keyword>
<dbReference type="InterPro" id="IPR010982">
    <property type="entry name" value="Lambda_DNA-bd_dom_sf"/>
</dbReference>
<name>A0A1D9P5Q4_9FIRM</name>
<sequence>MKNLCYGEYLRVLRKSRNLTIMQLAKDIGISSQYLSEMERGGRKCLNEEKTNALRKALSITEEENVMLKKLADKVSKRVIIPADIKAYIEENPYIIEEIHLAMERGLRVRVSA</sequence>